<proteinExistence type="predicted"/>
<sequence length="80" mass="9172">MDRSIVDEFFDIECDEYTRKLLLDLLAQIGPGTVRELTFDVFNVTINGSDRTVDIEDELDPDRSTQITIDQLREVLAGHE</sequence>
<keyword evidence="2" id="KW-1185">Reference proteome</keyword>
<dbReference type="RefSeq" id="WP_378407003.1">
    <property type="nucleotide sequence ID" value="NZ_JBHTCS010000021.1"/>
</dbReference>
<gene>
    <name evidence="1" type="ORF">ACFQS9_17635</name>
</gene>
<dbReference type="Proteomes" id="UP001596484">
    <property type="component" value="Unassembled WGS sequence"/>
</dbReference>
<evidence type="ECO:0000313" key="1">
    <source>
        <dbReference type="EMBL" id="MFC7449721.1"/>
    </source>
</evidence>
<accession>A0ABW2S1T7</accession>
<dbReference type="EMBL" id="JBHTCS010000021">
    <property type="protein sequence ID" value="MFC7449721.1"/>
    <property type="molecule type" value="Genomic_DNA"/>
</dbReference>
<reference evidence="2" key="1">
    <citation type="journal article" date="2019" name="Int. J. Syst. Evol. Microbiol.">
        <title>The Global Catalogue of Microorganisms (GCM) 10K type strain sequencing project: providing services to taxonomists for standard genome sequencing and annotation.</title>
        <authorList>
            <consortium name="The Broad Institute Genomics Platform"/>
            <consortium name="The Broad Institute Genome Sequencing Center for Infectious Disease"/>
            <person name="Wu L."/>
            <person name="Ma J."/>
        </authorList>
    </citation>
    <scope>NUCLEOTIDE SEQUENCE [LARGE SCALE GENOMIC DNA]</scope>
    <source>
        <strain evidence="2">ICMP 19430</strain>
    </source>
</reference>
<evidence type="ECO:0000313" key="2">
    <source>
        <dbReference type="Proteomes" id="UP001596484"/>
    </source>
</evidence>
<protein>
    <submittedName>
        <fullName evidence="1">Uncharacterized protein</fullName>
    </submittedName>
</protein>
<name>A0ABW2S1T7_9NOCA</name>
<comment type="caution">
    <text evidence="1">The sequence shown here is derived from an EMBL/GenBank/DDBJ whole genome shotgun (WGS) entry which is preliminary data.</text>
</comment>
<organism evidence="1 2">
    <name type="scientific">Rhodococcus daqingensis</name>
    <dbReference type="NCBI Taxonomy" id="2479363"/>
    <lineage>
        <taxon>Bacteria</taxon>
        <taxon>Bacillati</taxon>
        <taxon>Actinomycetota</taxon>
        <taxon>Actinomycetes</taxon>
        <taxon>Mycobacteriales</taxon>
        <taxon>Nocardiaceae</taxon>
        <taxon>Rhodococcus</taxon>
    </lineage>
</organism>